<keyword evidence="8" id="KW-1185">Reference proteome</keyword>
<evidence type="ECO:0000256" key="5">
    <source>
        <dbReference type="ARBA" id="ARBA00023136"/>
    </source>
</evidence>
<keyword evidence="5 6" id="KW-0472">Membrane</keyword>
<name>A0A162LFA2_CORFA</name>
<comment type="caution">
    <text evidence="7">The sequence shown here is derived from an EMBL/GenBank/DDBJ whole genome shotgun (WGS) entry which is preliminary data.</text>
</comment>
<keyword evidence="3 6" id="KW-0812">Transmembrane</keyword>
<dbReference type="OrthoDB" id="3257095at2759"/>
<evidence type="ECO:0000256" key="2">
    <source>
        <dbReference type="ARBA" id="ARBA00022448"/>
    </source>
</evidence>
<dbReference type="RefSeq" id="XP_018706428.1">
    <property type="nucleotide sequence ID" value="XM_018846700.1"/>
</dbReference>
<organism evidence="7 8">
    <name type="scientific">Cordyceps fumosorosea (strain ARSEF 2679)</name>
    <name type="common">Isaria fumosorosea</name>
    <dbReference type="NCBI Taxonomy" id="1081104"/>
    <lineage>
        <taxon>Eukaryota</taxon>
        <taxon>Fungi</taxon>
        <taxon>Dikarya</taxon>
        <taxon>Ascomycota</taxon>
        <taxon>Pezizomycotina</taxon>
        <taxon>Sordariomycetes</taxon>
        <taxon>Hypocreomycetidae</taxon>
        <taxon>Hypocreales</taxon>
        <taxon>Cordycipitaceae</taxon>
        <taxon>Cordyceps</taxon>
    </lineage>
</organism>
<dbReference type="PIRSF" id="PIRSF006060">
    <property type="entry name" value="AA_transporter"/>
    <property type="match status" value="1"/>
</dbReference>
<evidence type="ECO:0000313" key="8">
    <source>
        <dbReference type="Proteomes" id="UP000076744"/>
    </source>
</evidence>
<dbReference type="Gene3D" id="1.20.1740.10">
    <property type="entry name" value="Amino acid/polyamine transporter I"/>
    <property type="match status" value="1"/>
</dbReference>
<evidence type="ECO:0000256" key="1">
    <source>
        <dbReference type="ARBA" id="ARBA00004141"/>
    </source>
</evidence>
<dbReference type="GO" id="GO:0022857">
    <property type="term" value="F:transmembrane transporter activity"/>
    <property type="evidence" value="ECO:0007669"/>
    <property type="project" value="InterPro"/>
</dbReference>
<evidence type="ECO:0000313" key="7">
    <source>
        <dbReference type="EMBL" id="OAA69824.1"/>
    </source>
</evidence>
<feature type="transmembrane region" description="Helical" evidence="6">
    <location>
        <begin position="188"/>
        <end position="209"/>
    </location>
</feature>
<dbReference type="GeneID" id="30019386"/>
<keyword evidence="4 6" id="KW-1133">Transmembrane helix</keyword>
<feature type="transmembrane region" description="Helical" evidence="6">
    <location>
        <begin position="377"/>
        <end position="398"/>
    </location>
</feature>
<dbReference type="EMBL" id="AZHB01000005">
    <property type="protein sequence ID" value="OAA69824.1"/>
    <property type="molecule type" value="Genomic_DNA"/>
</dbReference>
<feature type="transmembrane region" description="Helical" evidence="6">
    <location>
        <begin position="215"/>
        <end position="234"/>
    </location>
</feature>
<feature type="transmembrane region" description="Helical" evidence="6">
    <location>
        <begin position="425"/>
        <end position="445"/>
    </location>
</feature>
<dbReference type="InterPro" id="IPR002293">
    <property type="entry name" value="AA/rel_permease1"/>
</dbReference>
<evidence type="ECO:0000256" key="3">
    <source>
        <dbReference type="ARBA" id="ARBA00022692"/>
    </source>
</evidence>
<proteinExistence type="predicted"/>
<feature type="transmembrane region" description="Helical" evidence="6">
    <location>
        <begin position="325"/>
        <end position="346"/>
    </location>
</feature>
<reference evidence="7 8" key="1">
    <citation type="journal article" date="2016" name="Genome Biol. Evol.">
        <title>Divergent and convergent evolution of fungal pathogenicity.</title>
        <authorList>
            <person name="Shang Y."/>
            <person name="Xiao G."/>
            <person name="Zheng P."/>
            <person name="Cen K."/>
            <person name="Zhan S."/>
            <person name="Wang C."/>
        </authorList>
    </citation>
    <scope>NUCLEOTIDE SEQUENCE [LARGE SCALE GENOMIC DNA]</scope>
    <source>
        <strain evidence="7 8">ARSEF 2679</strain>
    </source>
</reference>
<evidence type="ECO:0000256" key="6">
    <source>
        <dbReference type="SAM" id="Phobius"/>
    </source>
</evidence>
<dbReference type="STRING" id="1081104.A0A162LFA2"/>
<dbReference type="GO" id="GO:0016020">
    <property type="term" value="C:membrane"/>
    <property type="evidence" value="ECO:0007669"/>
    <property type="project" value="UniProtKB-SubCell"/>
</dbReference>
<dbReference type="AlphaFoldDB" id="A0A162LFA2"/>
<feature type="transmembrane region" description="Helical" evidence="6">
    <location>
        <begin position="284"/>
        <end position="304"/>
    </location>
</feature>
<feature type="transmembrane region" description="Helical" evidence="6">
    <location>
        <begin position="497"/>
        <end position="515"/>
    </location>
</feature>
<accession>A0A162LFA2</accession>
<dbReference type="Proteomes" id="UP000076744">
    <property type="component" value="Unassembled WGS sequence"/>
</dbReference>
<feature type="transmembrane region" description="Helical" evidence="6">
    <location>
        <begin position="527"/>
        <end position="547"/>
    </location>
</feature>
<sequence length="565" mass="61612">MEKPPSPALMVIDPAAAESQPGGIGAGPDDDAAWNEALNKELQEGFTSNDRRDMQRMGKKQQFRRNFRLLSTIGFTTCVMGTWEILLTSNTQGLTAGGMPGLFWSLCWSYTGQFFIVLSLAEMASMAPTAGGQYHWVSEFAPRRHQKLLSYLSGMPCSFHNPFLAHPLTNVLPTSAGWLSAVSWQSIVALDAFLIGSIIQGLVSLNSAAYDPARWQGTLLVMASVLAISLFNVFGAKHLPLAEGIFVTVHVFAFFPVVVTLLVLAPKQPAAAVFTGFSDNGAGWPSVSLAVMVGQVSTMFVVLGSDSVAHMSEEIEDAGVIVPRAMVWSFLLNVPFTFGLLLTYLFSIGDVQAALSDKTGFPFMYVFREATGSVQGATGLTVVVLVLLIMVTISSLASTSRQTFAFARDNGLPFSKWLGAVHPTWHVPVNAVTFTCIFSMVLSLINIGSTVAFNAMLSLSTVALMATYVICLGCVALRRVHGEPLPHSRWSLGRWGLPINITALVYACWSFFWSFWPNSYHLTAENFNWACVLFVGLMGLSVVLYYVRARHIYQGPVVLIQKQRD</sequence>
<evidence type="ECO:0000256" key="4">
    <source>
        <dbReference type="ARBA" id="ARBA00022989"/>
    </source>
</evidence>
<dbReference type="PANTHER" id="PTHR45649">
    <property type="entry name" value="AMINO-ACID PERMEASE BAT1"/>
    <property type="match status" value="1"/>
</dbReference>
<feature type="transmembrane region" description="Helical" evidence="6">
    <location>
        <begin position="241"/>
        <end position="264"/>
    </location>
</feature>
<feature type="transmembrane region" description="Helical" evidence="6">
    <location>
        <begin position="451"/>
        <end position="477"/>
    </location>
</feature>
<feature type="transmembrane region" description="Helical" evidence="6">
    <location>
        <begin position="67"/>
        <end position="89"/>
    </location>
</feature>
<comment type="subcellular location">
    <subcellularLocation>
        <location evidence="1">Membrane</location>
        <topology evidence="1">Multi-pass membrane protein</topology>
    </subcellularLocation>
</comment>
<keyword evidence="2" id="KW-0813">Transport</keyword>
<dbReference type="PANTHER" id="PTHR45649:SF4">
    <property type="entry name" value="TRANSPORTER, PUTATIVE (EUROFUNG)-RELATED"/>
    <property type="match status" value="1"/>
</dbReference>
<dbReference type="Pfam" id="PF13520">
    <property type="entry name" value="AA_permease_2"/>
    <property type="match status" value="1"/>
</dbReference>
<gene>
    <name evidence="7" type="ORF">ISF_03094</name>
</gene>
<feature type="transmembrane region" description="Helical" evidence="6">
    <location>
        <begin position="101"/>
        <end position="121"/>
    </location>
</feature>
<protein>
    <submittedName>
        <fullName evidence="7">Amino acid/polyamine transporter I</fullName>
    </submittedName>
</protein>